<feature type="compositionally biased region" description="Acidic residues" evidence="10">
    <location>
        <begin position="627"/>
        <end position="637"/>
    </location>
</feature>
<evidence type="ECO:0000256" key="2">
    <source>
        <dbReference type="ARBA" id="ARBA00009747"/>
    </source>
</evidence>
<dbReference type="GO" id="GO:0005739">
    <property type="term" value="C:mitochondrion"/>
    <property type="evidence" value="ECO:0007669"/>
    <property type="project" value="Ensembl"/>
</dbReference>
<comment type="cofactor">
    <cofactor evidence="1">
        <name>Mg(2+)</name>
        <dbReference type="ChEBI" id="CHEBI:18420"/>
    </cofactor>
</comment>
<keyword evidence="6" id="KW-0547">Nucleotide-binding</keyword>
<dbReference type="Ensembl" id="ENSNNAT00000007854.1">
    <property type="protein sequence ID" value="ENSNNAP00000007484.1"/>
    <property type="gene ID" value="ENSNNAG00000004830.1"/>
</dbReference>
<dbReference type="HAMAP" id="MF_00692">
    <property type="entry name" value="SelO"/>
    <property type="match status" value="1"/>
</dbReference>
<evidence type="ECO:0000256" key="7">
    <source>
        <dbReference type="ARBA" id="ARBA00022840"/>
    </source>
</evidence>
<dbReference type="GO" id="GO:0046872">
    <property type="term" value="F:metal ion binding"/>
    <property type="evidence" value="ECO:0007669"/>
    <property type="project" value="UniProtKB-KW"/>
</dbReference>
<dbReference type="OrthoDB" id="10254721at2759"/>
<sequence>MAAALRCKHRCFGRLGSLPGWLSATRLVSMEAAASSSTLAPRWLSALRFDNRALRALPLDPSEENVPRPVSGACFSRVRPTPVRCPRLVACSAPALALLGLREPQTPEEEEETALCFSGNRLLPGAEPAAHCYCGHQFGSFAGQLGDGAAMYLGEVLNLRGERWEIQLKGAGLTPFSRQADGRKVLRSSIREFLCSEAMFHLGIPTTRAGTCVTSDSEVIRDIFYDGNPKKEKCTIVLRIAPTFIRFGSFEIFKSADDFTGRKGPSVDRNDIRIQMLDYVISTFYPDILQTHPDNIVQRNAAFFQEVSRRTARMVAEWQCVGFCHGVLNTDNMSALGLTIDYGPFGFMDRYDPEHICNGSDNSGRYAYNKQPEICKWNLTKFAEALVPELPLDISMPILEEEYDAEFEKHYLQIMRRKLGLIQLQIDEDNKLVLELLETMHITGADFTNTFRLLNSFPVDFDPLNLEEFVDQISKQCASLEELKVAFKPQMDPRQLSMMLMLAQSNPQLFALFGTKSNINKELERIEQFSKLQQLTASDLVSRNKKTWENWLQNYRVRLEKEMEHISNIDTWNDERLKIMNASNPKYILRNYIAQRAIEAAENGDFLEVRRVLKLLERPYEDAEGFLEVSEEREQEESERIPYSSKPPLWASELCVT</sequence>
<name>A0A8C6VL69_NAJNA</name>
<keyword evidence="4" id="KW-0548">Nucleotidyltransferase</keyword>
<evidence type="ECO:0000256" key="3">
    <source>
        <dbReference type="ARBA" id="ARBA00022679"/>
    </source>
</evidence>
<dbReference type="PANTHER" id="PTHR12153:SF15">
    <property type="entry name" value="PROTEIN ADENYLYLTRANSFERASE SELO, MITOCHONDRIAL"/>
    <property type="match status" value="1"/>
</dbReference>
<comment type="similarity">
    <text evidence="2">Belongs to the SELO family.</text>
</comment>
<protein>
    <recommendedName>
        <fullName evidence="9">Selenoprotein O</fullName>
    </recommendedName>
</protein>
<evidence type="ECO:0000313" key="11">
    <source>
        <dbReference type="Ensembl" id="ENSNNAP00000007484.1"/>
    </source>
</evidence>
<proteinExistence type="inferred from homology"/>
<reference evidence="11" key="1">
    <citation type="submission" date="2025-08" db="UniProtKB">
        <authorList>
            <consortium name="Ensembl"/>
        </authorList>
    </citation>
    <scope>IDENTIFICATION</scope>
</reference>
<keyword evidence="12" id="KW-1185">Reference proteome</keyword>
<dbReference type="InterPro" id="IPR003846">
    <property type="entry name" value="SelO"/>
</dbReference>
<evidence type="ECO:0000256" key="1">
    <source>
        <dbReference type="ARBA" id="ARBA00001946"/>
    </source>
</evidence>
<dbReference type="Pfam" id="PF02696">
    <property type="entry name" value="SelO"/>
    <property type="match status" value="1"/>
</dbReference>
<reference evidence="11" key="2">
    <citation type="submission" date="2025-09" db="UniProtKB">
        <authorList>
            <consortium name="Ensembl"/>
        </authorList>
    </citation>
    <scope>IDENTIFICATION</scope>
</reference>
<dbReference type="GO" id="GO:0005524">
    <property type="term" value="F:ATP binding"/>
    <property type="evidence" value="ECO:0007669"/>
    <property type="project" value="UniProtKB-KW"/>
</dbReference>
<dbReference type="GO" id="GO:0070733">
    <property type="term" value="F:AMPylase activity"/>
    <property type="evidence" value="ECO:0007669"/>
    <property type="project" value="Ensembl"/>
</dbReference>
<keyword evidence="8" id="KW-0460">Magnesium</keyword>
<feature type="region of interest" description="Disordered" evidence="10">
    <location>
        <begin position="627"/>
        <end position="646"/>
    </location>
</feature>
<evidence type="ECO:0000256" key="8">
    <source>
        <dbReference type="ARBA" id="ARBA00022842"/>
    </source>
</evidence>
<dbReference type="AlphaFoldDB" id="A0A8C6VL69"/>
<dbReference type="NCBIfam" id="NF000658">
    <property type="entry name" value="PRK00029.1"/>
    <property type="match status" value="1"/>
</dbReference>
<accession>A0A8C6VL69</accession>
<evidence type="ECO:0000256" key="4">
    <source>
        <dbReference type="ARBA" id="ARBA00022695"/>
    </source>
</evidence>
<keyword evidence="7" id="KW-0067">ATP-binding</keyword>
<evidence type="ECO:0000256" key="6">
    <source>
        <dbReference type="ARBA" id="ARBA00022741"/>
    </source>
</evidence>
<evidence type="ECO:0000256" key="9">
    <source>
        <dbReference type="ARBA" id="ARBA00031547"/>
    </source>
</evidence>
<evidence type="ECO:0000256" key="10">
    <source>
        <dbReference type="SAM" id="MobiDB-lite"/>
    </source>
</evidence>
<keyword evidence="5" id="KW-0479">Metal-binding</keyword>
<dbReference type="GO" id="GO:0005694">
    <property type="term" value="C:chromosome"/>
    <property type="evidence" value="ECO:0007669"/>
    <property type="project" value="Ensembl"/>
</dbReference>
<organism evidence="11 12">
    <name type="scientific">Naja naja</name>
    <name type="common">Indian cobra</name>
    <dbReference type="NCBI Taxonomy" id="35670"/>
    <lineage>
        <taxon>Eukaryota</taxon>
        <taxon>Metazoa</taxon>
        <taxon>Chordata</taxon>
        <taxon>Craniata</taxon>
        <taxon>Vertebrata</taxon>
        <taxon>Euteleostomi</taxon>
        <taxon>Lepidosauria</taxon>
        <taxon>Squamata</taxon>
        <taxon>Bifurcata</taxon>
        <taxon>Unidentata</taxon>
        <taxon>Episquamata</taxon>
        <taxon>Toxicofera</taxon>
        <taxon>Serpentes</taxon>
        <taxon>Colubroidea</taxon>
        <taxon>Elapidae</taxon>
        <taxon>Elapinae</taxon>
        <taxon>Naja</taxon>
    </lineage>
</organism>
<dbReference type="PANTHER" id="PTHR12153">
    <property type="entry name" value="SELENOPROTEIN O"/>
    <property type="match status" value="1"/>
</dbReference>
<dbReference type="OMA" id="LCVTXSS"/>
<dbReference type="GeneTree" id="ENSGT00390000005508"/>
<gene>
    <name evidence="11" type="primary">SELENOO</name>
</gene>
<evidence type="ECO:0000313" key="12">
    <source>
        <dbReference type="Proteomes" id="UP000694559"/>
    </source>
</evidence>
<keyword evidence="3" id="KW-0808">Transferase</keyword>
<dbReference type="Proteomes" id="UP000694559">
    <property type="component" value="Unplaced"/>
</dbReference>
<evidence type="ECO:0000256" key="5">
    <source>
        <dbReference type="ARBA" id="ARBA00022723"/>
    </source>
</evidence>